<keyword evidence="3" id="KW-1185">Reference proteome</keyword>
<accession>A0A4Q1BUR7</accession>
<evidence type="ECO:0000313" key="2">
    <source>
        <dbReference type="EMBL" id="RXK41881.1"/>
    </source>
</evidence>
<name>A0A4Q1BUR7_TREME</name>
<dbReference type="VEuPathDB" id="FungiDB:TREMEDRAFT_65766"/>
<dbReference type="EMBL" id="SDIL01000005">
    <property type="protein sequence ID" value="RXK41881.1"/>
    <property type="molecule type" value="Genomic_DNA"/>
</dbReference>
<feature type="compositionally biased region" description="Low complexity" evidence="1">
    <location>
        <begin position="54"/>
        <end position="64"/>
    </location>
</feature>
<feature type="region of interest" description="Disordered" evidence="1">
    <location>
        <begin position="50"/>
        <end position="153"/>
    </location>
</feature>
<dbReference type="Proteomes" id="UP000289152">
    <property type="component" value="Unassembled WGS sequence"/>
</dbReference>
<proteinExistence type="predicted"/>
<dbReference type="InParanoid" id="A0A4Q1BUR7"/>
<feature type="compositionally biased region" description="Polar residues" evidence="1">
    <location>
        <begin position="93"/>
        <end position="109"/>
    </location>
</feature>
<sequence length="153" mass="15696">MSDPDENEEPQPSGYQESTVNKGLVVAGVCIGIPAFRLVRNLMEDAAAKQLSNAAATQPSDAAATEPSLTDPSTLFPSHSGIAGDPPGDDHSTVTLQLSANTDGSSVLGNTALDPKFLSGPSQEGSSAEERKTDSVGKGKESEGTKSHISDVD</sequence>
<protein>
    <submittedName>
        <fullName evidence="2">Uncharacterized protein</fullName>
    </submittedName>
</protein>
<comment type="caution">
    <text evidence="2">The sequence shown here is derived from an EMBL/GenBank/DDBJ whole genome shotgun (WGS) entry which is preliminary data.</text>
</comment>
<gene>
    <name evidence="2" type="ORF">M231_00880</name>
</gene>
<dbReference type="AlphaFoldDB" id="A0A4Q1BUR7"/>
<evidence type="ECO:0000313" key="3">
    <source>
        <dbReference type="Proteomes" id="UP000289152"/>
    </source>
</evidence>
<organism evidence="2 3">
    <name type="scientific">Tremella mesenterica</name>
    <name type="common">Jelly fungus</name>
    <dbReference type="NCBI Taxonomy" id="5217"/>
    <lineage>
        <taxon>Eukaryota</taxon>
        <taxon>Fungi</taxon>
        <taxon>Dikarya</taxon>
        <taxon>Basidiomycota</taxon>
        <taxon>Agaricomycotina</taxon>
        <taxon>Tremellomycetes</taxon>
        <taxon>Tremellales</taxon>
        <taxon>Tremellaceae</taxon>
        <taxon>Tremella</taxon>
    </lineage>
</organism>
<feature type="compositionally biased region" description="Basic and acidic residues" evidence="1">
    <location>
        <begin position="128"/>
        <end position="153"/>
    </location>
</feature>
<reference evidence="2 3" key="1">
    <citation type="submission" date="2016-06" db="EMBL/GenBank/DDBJ databases">
        <title>Evolution of pathogenesis and genome organization in the Tremellales.</title>
        <authorList>
            <person name="Cuomo C."/>
            <person name="Litvintseva A."/>
            <person name="Heitman J."/>
            <person name="Chen Y."/>
            <person name="Sun S."/>
            <person name="Springer D."/>
            <person name="Dromer F."/>
            <person name="Young S."/>
            <person name="Zeng Q."/>
            <person name="Chapman S."/>
            <person name="Gujja S."/>
            <person name="Saif S."/>
            <person name="Birren B."/>
        </authorList>
    </citation>
    <scope>NUCLEOTIDE SEQUENCE [LARGE SCALE GENOMIC DNA]</scope>
    <source>
        <strain evidence="2 3">ATCC 28783</strain>
    </source>
</reference>
<feature type="compositionally biased region" description="Polar residues" evidence="1">
    <location>
        <begin position="67"/>
        <end position="77"/>
    </location>
</feature>
<evidence type="ECO:0000256" key="1">
    <source>
        <dbReference type="SAM" id="MobiDB-lite"/>
    </source>
</evidence>